<sequence>MKTVTEPNFRKASRAQLMIILYDDPMATTADKLAAQEEIDHRRKSYPIGKVDYQKKVRLPR</sequence>
<proteinExistence type="predicted"/>
<organism evidence="1 2">
    <name type="scientific">Paenibacillus albicereus</name>
    <dbReference type="NCBI Taxonomy" id="2726185"/>
    <lineage>
        <taxon>Bacteria</taxon>
        <taxon>Bacillati</taxon>
        <taxon>Bacillota</taxon>
        <taxon>Bacilli</taxon>
        <taxon>Bacillales</taxon>
        <taxon>Paenibacillaceae</taxon>
        <taxon>Paenibacillus</taxon>
    </lineage>
</organism>
<dbReference type="Proteomes" id="UP000502136">
    <property type="component" value="Chromosome"/>
</dbReference>
<name>A0A6H2GZC0_9BACL</name>
<dbReference type="EMBL" id="CP051428">
    <property type="protein sequence ID" value="QJC52742.1"/>
    <property type="molecule type" value="Genomic_DNA"/>
</dbReference>
<gene>
    <name evidence="1" type="ORF">HGI30_15010</name>
</gene>
<dbReference type="RefSeq" id="WP_168908294.1">
    <property type="nucleotide sequence ID" value="NZ_CP051428.1"/>
</dbReference>
<dbReference type="AlphaFoldDB" id="A0A6H2GZC0"/>
<dbReference type="KEGG" id="palr:HGI30_15010"/>
<protein>
    <submittedName>
        <fullName evidence="1">Uncharacterized protein</fullName>
    </submittedName>
</protein>
<evidence type="ECO:0000313" key="2">
    <source>
        <dbReference type="Proteomes" id="UP000502136"/>
    </source>
</evidence>
<reference evidence="1 2" key="1">
    <citation type="submission" date="2020-04" db="EMBL/GenBank/DDBJ databases">
        <title>Novel Paenibacillus strain UniB2 isolated from commercial digestive syrup.</title>
        <authorList>
            <person name="Thorat V."/>
            <person name="Kirdat K."/>
            <person name="Tiwarekar B."/>
            <person name="Yadav A."/>
        </authorList>
    </citation>
    <scope>NUCLEOTIDE SEQUENCE [LARGE SCALE GENOMIC DNA]</scope>
    <source>
        <strain evidence="1 2">UniB2</strain>
    </source>
</reference>
<keyword evidence="2" id="KW-1185">Reference proteome</keyword>
<evidence type="ECO:0000313" key="1">
    <source>
        <dbReference type="EMBL" id="QJC52742.1"/>
    </source>
</evidence>
<accession>A0A6H2GZC0</accession>